<reference evidence="4" key="1">
    <citation type="journal article" date="2019" name="Int. J. Syst. Evol. Microbiol.">
        <title>The Global Catalogue of Microorganisms (GCM) 10K type strain sequencing project: providing services to taxonomists for standard genome sequencing and annotation.</title>
        <authorList>
            <consortium name="The Broad Institute Genomics Platform"/>
            <consortium name="The Broad Institute Genome Sequencing Center for Infectious Disease"/>
            <person name="Wu L."/>
            <person name="Ma J."/>
        </authorList>
    </citation>
    <scope>NUCLEOTIDE SEQUENCE [LARGE SCALE GENOMIC DNA]</scope>
    <source>
        <strain evidence="4">JCM 11813</strain>
    </source>
</reference>
<dbReference type="RefSeq" id="WP_343905737.1">
    <property type="nucleotide sequence ID" value="NZ_BAAAJE010000002.1"/>
</dbReference>
<feature type="domain" description="Peptidase M15C" evidence="2">
    <location>
        <begin position="179"/>
        <end position="250"/>
    </location>
</feature>
<comment type="caution">
    <text evidence="3">The sequence shown here is derived from an EMBL/GenBank/DDBJ whole genome shotgun (WGS) entry which is preliminary data.</text>
</comment>
<dbReference type="InterPro" id="IPR009045">
    <property type="entry name" value="Zn_M74/Hedgehog-like"/>
</dbReference>
<evidence type="ECO:0000259" key="2">
    <source>
        <dbReference type="Pfam" id="PF13539"/>
    </source>
</evidence>
<dbReference type="Gene3D" id="3.30.1380.10">
    <property type="match status" value="1"/>
</dbReference>
<accession>A0ABP4ESZ8</accession>
<gene>
    <name evidence="3" type="ORF">GCM10009606_07280</name>
</gene>
<proteinExistence type="predicted"/>
<organism evidence="3 4">
    <name type="scientific">Nocardioides aquiterrae</name>
    <dbReference type="NCBI Taxonomy" id="203799"/>
    <lineage>
        <taxon>Bacteria</taxon>
        <taxon>Bacillati</taxon>
        <taxon>Actinomycetota</taxon>
        <taxon>Actinomycetes</taxon>
        <taxon>Propionibacteriales</taxon>
        <taxon>Nocardioidaceae</taxon>
        <taxon>Nocardioides</taxon>
    </lineage>
</organism>
<protein>
    <recommendedName>
        <fullName evidence="2">Peptidase M15C domain-containing protein</fullName>
    </recommendedName>
</protein>
<feature type="region of interest" description="Disordered" evidence="1">
    <location>
        <begin position="45"/>
        <end position="64"/>
    </location>
</feature>
<dbReference type="InterPro" id="IPR039561">
    <property type="entry name" value="Peptidase_M15C"/>
</dbReference>
<name>A0ABP4ESZ8_9ACTN</name>
<dbReference type="SUPFAM" id="SSF55166">
    <property type="entry name" value="Hedgehog/DD-peptidase"/>
    <property type="match status" value="1"/>
</dbReference>
<dbReference type="Pfam" id="PF13539">
    <property type="entry name" value="Peptidase_M15_4"/>
    <property type="match status" value="1"/>
</dbReference>
<sequence length="264" mass="29466">MNVIARNVWNRSGSPSLHPIRGARLFAMVLAVALVLAACARASSPEESQKDNGTRSAASADVGADAQIRKVTRRQWDAMVDAGMVRPECPIQRPAALRVVEVNHLDFNGDIKRGRLVVNADVAESVARIFSELYDEQFPIRRMEPVEAFNGDTNLSLAADNTSAFNCRRADQINAPFAASPHANGRAVDINPRENPWRDLRCKCWFPSPKNRLRDAEPGKITKGGVVWRAFRAEGWIWQNIDVPDYMHFDTGYPSRPFRGDQGR</sequence>
<evidence type="ECO:0000313" key="3">
    <source>
        <dbReference type="EMBL" id="GAA1129944.1"/>
    </source>
</evidence>
<evidence type="ECO:0000256" key="1">
    <source>
        <dbReference type="SAM" id="MobiDB-lite"/>
    </source>
</evidence>
<evidence type="ECO:0000313" key="4">
    <source>
        <dbReference type="Proteomes" id="UP001499979"/>
    </source>
</evidence>
<keyword evidence="4" id="KW-1185">Reference proteome</keyword>
<dbReference type="EMBL" id="BAAAJE010000002">
    <property type="protein sequence ID" value="GAA1129944.1"/>
    <property type="molecule type" value="Genomic_DNA"/>
</dbReference>
<dbReference type="Proteomes" id="UP001499979">
    <property type="component" value="Unassembled WGS sequence"/>
</dbReference>